<evidence type="ECO:0000313" key="4">
    <source>
        <dbReference type="Proteomes" id="UP001150238"/>
    </source>
</evidence>
<dbReference type="EMBL" id="JANVFS010000015">
    <property type="protein sequence ID" value="KAJ4480621.1"/>
    <property type="molecule type" value="Genomic_DNA"/>
</dbReference>
<reference evidence="3" key="2">
    <citation type="journal article" date="2023" name="Proc. Natl. Acad. Sci. U.S.A.">
        <title>A global phylogenomic analysis of the shiitake genus Lentinula.</title>
        <authorList>
            <person name="Sierra-Patev S."/>
            <person name="Min B."/>
            <person name="Naranjo-Ortiz M."/>
            <person name="Looney B."/>
            <person name="Konkel Z."/>
            <person name="Slot J.C."/>
            <person name="Sakamoto Y."/>
            <person name="Steenwyk J.L."/>
            <person name="Rokas A."/>
            <person name="Carro J."/>
            <person name="Camarero S."/>
            <person name="Ferreira P."/>
            <person name="Molpeceres G."/>
            <person name="Ruiz-Duenas F.J."/>
            <person name="Serrano A."/>
            <person name="Henrissat B."/>
            <person name="Drula E."/>
            <person name="Hughes K.W."/>
            <person name="Mata J.L."/>
            <person name="Ishikawa N.K."/>
            <person name="Vargas-Isla R."/>
            <person name="Ushijima S."/>
            <person name="Smith C.A."/>
            <person name="Donoghue J."/>
            <person name="Ahrendt S."/>
            <person name="Andreopoulos W."/>
            <person name="He G."/>
            <person name="LaButti K."/>
            <person name="Lipzen A."/>
            <person name="Ng V."/>
            <person name="Riley R."/>
            <person name="Sandor L."/>
            <person name="Barry K."/>
            <person name="Martinez A.T."/>
            <person name="Xiao Y."/>
            <person name="Gibbons J.G."/>
            <person name="Terashima K."/>
            <person name="Grigoriev I.V."/>
            <person name="Hibbett D."/>
        </authorList>
    </citation>
    <scope>NUCLEOTIDE SEQUENCE</scope>
    <source>
        <strain evidence="3">Sp2 HRB7682 ss15</strain>
    </source>
</reference>
<dbReference type="Proteomes" id="UP001150238">
    <property type="component" value="Unassembled WGS sequence"/>
</dbReference>
<keyword evidence="2" id="KW-1133">Transmembrane helix</keyword>
<feature type="transmembrane region" description="Helical" evidence="2">
    <location>
        <begin position="50"/>
        <end position="71"/>
    </location>
</feature>
<feature type="transmembrane region" description="Helical" evidence="2">
    <location>
        <begin position="83"/>
        <end position="107"/>
    </location>
</feature>
<feature type="transmembrane region" description="Helical" evidence="2">
    <location>
        <begin position="153"/>
        <end position="180"/>
    </location>
</feature>
<evidence type="ECO:0000256" key="2">
    <source>
        <dbReference type="SAM" id="Phobius"/>
    </source>
</evidence>
<gene>
    <name evidence="3" type="ORF">C8J55DRAFT_513293</name>
</gene>
<sequence>MTFLHKCYIYVANARRISQAGRSTLTVHSTPQVHLWEFLPKFACQAFRSVSPSICMTLSIGCATILSIFLLRQWSDFDLVSRIIVVILTVVHSLGGILLYLMIVVQFKVWLDAARVSVYLAFVLCGGLLLITGRASLPCSGSGIGNTCTQSTLSVAIASFVSSGLLLIYSVTLAVIAHIIPRPLFAKAPSDINEEGLTTVNSRTSLITSADKLEARSFSKYDYHSNHTPVDGHVHGLSRHHAPQPLAITPPSGRKTLPPVFNYTITSSPTTTSSLSTPTSSGMSYYKAPTIQHPYALSEPFYSRNSSPTTSAYSSQPSSPFFRNATPDFSTIGYPQRPSMVPSRRFDPGQISRSNDAVGYGVRPQSPNSQLTRSASAQSAPQSMASSQIHAPLDLLPNPFQDPVSRTTTPSTISSGTRVPAGSPNVSLSFGSRGFPLPPSYNITSWSQHTNEYLKSYASNQIQTPPSTPRSLMPGLPVEAKRSSPPVVVPQRPLSFGSIAASLHSTSLPSPPTAAARLLPHPRLEAHLELGLSKEVLGQSREVALKPVGTTPTSARTFRSQLLPTDIPEWLASEHSKSYA</sequence>
<proteinExistence type="predicted"/>
<feature type="compositionally biased region" description="Polar residues" evidence="1">
    <location>
        <begin position="404"/>
        <end position="417"/>
    </location>
</feature>
<organism evidence="3 4">
    <name type="scientific">Lentinula lateritia</name>
    <dbReference type="NCBI Taxonomy" id="40482"/>
    <lineage>
        <taxon>Eukaryota</taxon>
        <taxon>Fungi</taxon>
        <taxon>Dikarya</taxon>
        <taxon>Basidiomycota</taxon>
        <taxon>Agaricomycotina</taxon>
        <taxon>Agaricomycetes</taxon>
        <taxon>Agaricomycetidae</taxon>
        <taxon>Agaricales</taxon>
        <taxon>Marasmiineae</taxon>
        <taxon>Omphalotaceae</taxon>
        <taxon>Lentinula</taxon>
    </lineage>
</organism>
<keyword evidence="2" id="KW-0812">Transmembrane</keyword>
<protein>
    <submittedName>
        <fullName evidence="3">Uncharacterized protein</fullName>
    </submittedName>
</protein>
<name>A0A9W9AE35_9AGAR</name>
<feature type="compositionally biased region" description="Polar residues" evidence="1">
    <location>
        <begin position="303"/>
        <end position="321"/>
    </location>
</feature>
<feature type="compositionally biased region" description="Low complexity" evidence="1">
    <location>
        <begin position="374"/>
        <end position="388"/>
    </location>
</feature>
<keyword evidence="2" id="KW-0472">Membrane</keyword>
<comment type="caution">
    <text evidence="3">The sequence shown here is derived from an EMBL/GenBank/DDBJ whole genome shotgun (WGS) entry which is preliminary data.</text>
</comment>
<reference evidence="3" key="1">
    <citation type="submission" date="2022-08" db="EMBL/GenBank/DDBJ databases">
        <authorList>
            <consortium name="DOE Joint Genome Institute"/>
            <person name="Min B."/>
            <person name="Riley R."/>
            <person name="Sierra-Patev S."/>
            <person name="Naranjo-Ortiz M."/>
            <person name="Looney B."/>
            <person name="Konkel Z."/>
            <person name="Slot J.C."/>
            <person name="Sakamoto Y."/>
            <person name="Steenwyk J.L."/>
            <person name="Rokas A."/>
            <person name="Carro J."/>
            <person name="Camarero S."/>
            <person name="Ferreira P."/>
            <person name="Molpeceres G."/>
            <person name="Ruiz-Duenas F.J."/>
            <person name="Serrano A."/>
            <person name="Henrissat B."/>
            <person name="Drula E."/>
            <person name="Hughes K.W."/>
            <person name="Mata J.L."/>
            <person name="Ishikawa N.K."/>
            <person name="Vargas-Isla R."/>
            <person name="Ushijima S."/>
            <person name="Smith C.A."/>
            <person name="Ahrendt S."/>
            <person name="Andreopoulos W."/>
            <person name="He G."/>
            <person name="Labutti K."/>
            <person name="Lipzen A."/>
            <person name="Ng V."/>
            <person name="Sandor L."/>
            <person name="Barry K."/>
            <person name="Martinez A.T."/>
            <person name="Xiao Y."/>
            <person name="Gibbons J.G."/>
            <person name="Terashima K."/>
            <person name="Hibbett D.S."/>
            <person name="Grigoriev I.V."/>
        </authorList>
    </citation>
    <scope>NUCLEOTIDE SEQUENCE</scope>
    <source>
        <strain evidence="3">Sp2 HRB7682 ss15</strain>
    </source>
</reference>
<feature type="region of interest" description="Disordered" evidence="1">
    <location>
        <begin position="302"/>
        <end position="425"/>
    </location>
</feature>
<accession>A0A9W9AE35</accession>
<evidence type="ECO:0000313" key="3">
    <source>
        <dbReference type="EMBL" id="KAJ4480621.1"/>
    </source>
</evidence>
<feature type="transmembrane region" description="Helical" evidence="2">
    <location>
        <begin position="113"/>
        <end position="132"/>
    </location>
</feature>
<evidence type="ECO:0000256" key="1">
    <source>
        <dbReference type="SAM" id="MobiDB-lite"/>
    </source>
</evidence>
<dbReference type="AlphaFoldDB" id="A0A9W9AE35"/>